<dbReference type="EMBL" id="FZMO01000331">
    <property type="protein sequence ID" value="SNQ49963.1"/>
    <property type="molecule type" value="Genomic_DNA"/>
</dbReference>
<evidence type="ECO:0000313" key="2">
    <source>
        <dbReference type="Proteomes" id="UP000234331"/>
    </source>
</evidence>
<keyword evidence="2" id="KW-1185">Reference proteome</keyword>
<reference evidence="1 2" key="1">
    <citation type="submission" date="2017-06" db="EMBL/GenBank/DDBJ databases">
        <authorList>
            <person name="Kim H.J."/>
            <person name="Triplett B.A."/>
        </authorList>
    </citation>
    <scope>NUCLEOTIDE SEQUENCE [LARGE SCALE GENOMIC DNA]</scope>
    <source>
        <strain evidence="1">FRACA_ARgP5</strain>
    </source>
</reference>
<dbReference type="AlphaFoldDB" id="A0A2I2KWA5"/>
<evidence type="ECO:0008006" key="3">
    <source>
        <dbReference type="Google" id="ProtNLM"/>
    </source>
</evidence>
<proteinExistence type="predicted"/>
<accession>A0A2I2KWA5</accession>
<dbReference type="Proteomes" id="UP000234331">
    <property type="component" value="Unassembled WGS sequence"/>
</dbReference>
<name>A0A2I2KWA5_9ACTN</name>
<protein>
    <recommendedName>
        <fullName evidence="3">Transcriptional regulator</fullName>
    </recommendedName>
</protein>
<organism evidence="1 2">
    <name type="scientific">Frankia canadensis</name>
    <dbReference type="NCBI Taxonomy" id="1836972"/>
    <lineage>
        <taxon>Bacteria</taxon>
        <taxon>Bacillati</taxon>
        <taxon>Actinomycetota</taxon>
        <taxon>Actinomycetes</taxon>
        <taxon>Frankiales</taxon>
        <taxon>Frankiaceae</taxon>
        <taxon>Frankia</taxon>
    </lineage>
</organism>
<evidence type="ECO:0000313" key="1">
    <source>
        <dbReference type="EMBL" id="SNQ49963.1"/>
    </source>
</evidence>
<gene>
    <name evidence="1" type="ORF">FRACA_3970003</name>
</gene>
<sequence>MEMLVTQNISMHAVESGNPVEGLTLARSMQGHTLSPRLETMFTMREARALAALGDEQAGKLFTHALSLLQDGTRSSDPPWAWWIDDDELRIQGARLHSDLCQWQDSIRLHNEHLGWVTREASGHASVVAMHALCLADMGYALTQVGAWRELEDVARTLLGSAGEITPRAYAAVRRLTRAVEGTPGAPADLRDLLHMLAAKIGESK</sequence>